<name>A0A173U1J0_EUBRA</name>
<organism evidence="2 3">
    <name type="scientific">Eubacterium ramulus</name>
    <dbReference type="NCBI Taxonomy" id="39490"/>
    <lineage>
        <taxon>Bacteria</taxon>
        <taxon>Bacillati</taxon>
        <taxon>Bacillota</taxon>
        <taxon>Clostridia</taxon>
        <taxon>Eubacteriales</taxon>
        <taxon>Eubacteriaceae</taxon>
        <taxon>Eubacterium</taxon>
    </lineage>
</organism>
<dbReference type="Gene3D" id="1.10.10.10">
    <property type="entry name" value="Winged helix-like DNA-binding domain superfamily/Winged helix DNA-binding domain"/>
    <property type="match status" value="1"/>
</dbReference>
<dbReference type="STRING" id="39490.ERS852448_01773"/>
<dbReference type="InterPro" id="IPR013249">
    <property type="entry name" value="RNA_pol_sigma70_r4_t2"/>
</dbReference>
<dbReference type="GO" id="GO:0006352">
    <property type="term" value="P:DNA-templated transcription initiation"/>
    <property type="evidence" value="ECO:0007669"/>
    <property type="project" value="InterPro"/>
</dbReference>
<dbReference type="Pfam" id="PF08281">
    <property type="entry name" value="Sigma70_r4_2"/>
    <property type="match status" value="1"/>
</dbReference>
<gene>
    <name evidence="2" type="ORF">ERS852448_01773</name>
</gene>
<dbReference type="InterPro" id="IPR013324">
    <property type="entry name" value="RNA_pol_sigma_r3/r4-like"/>
</dbReference>
<dbReference type="RefSeq" id="WP_055290340.1">
    <property type="nucleotide sequence ID" value="NZ_CP173382.1"/>
</dbReference>
<proteinExistence type="predicted"/>
<dbReference type="InterPro" id="IPR036388">
    <property type="entry name" value="WH-like_DNA-bd_sf"/>
</dbReference>
<feature type="domain" description="RNA polymerase sigma factor 70 region 4 type 2" evidence="1">
    <location>
        <begin position="99"/>
        <end position="149"/>
    </location>
</feature>
<evidence type="ECO:0000313" key="2">
    <source>
        <dbReference type="EMBL" id="CUN07995.1"/>
    </source>
</evidence>
<protein>
    <submittedName>
        <fullName evidence="2">RNA polymerase sigma factor</fullName>
    </submittedName>
</protein>
<accession>A0A173U1J0</accession>
<sequence length="156" mass="18785">MEGRQPKRRKDKYNPYEIYEKDGKYYVSFHNGEKEYKDLEIGKNVYEAFNAFELQDVSHMNVVDRHLEQSEIWDSSLYERVFQKEEGVEDTVLNKLEAERLHSAIQQLSEIQRRRLMKYYFEDKNYEQIAQEEGCSFQMVAKSVKAAIRNLKKILR</sequence>
<dbReference type="GO" id="GO:0003677">
    <property type="term" value="F:DNA binding"/>
    <property type="evidence" value="ECO:0007669"/>
    <property type="project" value="InterPro"/>
</dbReference>
<reference evidence="2 3" key="1">
    <citation type="submission" date="2015-09" db="EMBL/GenBank/DDBJ databases">
        <authorList>
            <consortium name="Pathogen Informatics"/>
        </authorList>
    </citation>
    <scope>NUCLEOTIDE SEQUENCE [LARGE SCALE GENOMIC DNA]</scope>
    <source>
        <strain evidence="2 3">2789STDY5608891</strain>
    </source>
</reference>
<dbReference type="GeneID" id="97392642"/>
<evidence type="ECO:0000259" key="1">
    <source>
        <dbReference type="Pfam" id="PF08281"/>
    </source>
</evidence>
<dbReference type="OrthoDB" id="1708086at2"/>
<dbReference type="SUPFAM" id="SSF88659">
    <property type="entry name" value="Sigma3 and sigma4 domains of RNA polymerase sigma factors"/>
    <property type="match status" value="1"/>
</dbReference>
<dbReference type="AlphaFoldDB" id="A0A173U1J0"/>
<dbReference type="GO" id="GO:0016987">
    <property type="term" value="F:sigma factor activity"/>
    <property type="evidence" value="ECO:0007669"/>
    <property type="project" value="InterPro"/>
</dbReference>
<dbReference type="EMBL" id="CYYA01000011">
    <property type="protein sequence ID" value="CUN07995.1"/>
    <property type="molecule type" value="Genomic_DNA"/>
</dbReference>
<evidence type="ECO:0000313" key="3">
    <source>
        <dbReference type="Proteomes" id="UP000095492"/>
    </source>
</evidence>
<dbReference type="Proteomes" id="UP000095492">
    <property type="component" value="Unassembled WGS sequence"/>
</dbReference>